<evidence type="ECO:0000313" key="3">
    <source>
        <dbReference type="Proteomes" id="UP001209570"/>
    </source>
</evidence>
<feature type="compositionally biased region" description="Acidic residues" evidence="1">
    <location>
        <begin position="88"/>
        <end position="107"/>
    </location>
</feature>
<feature type="compositionally biased region" description="Basic and acidic residues" evidence="1">
    <location>
        <begin position="117"/>
        <end position="129"/>
    </location>
</feature>
<feature type="region of interest" description="Disordered" evidence="1">
    <location>
        <begin position="1"/>
        <end position="129"/>
    </location>
</feature>
<sequence length="129" mass="14216">MSSPDASPAAAAASTRGSPNGSPRSKQDGDAADLRRSPRIQSKPHVRYVTRTQKATQRSERKANRMIQSLFDDDNAEDDTDSHAEGSEDRDETANDEASDTSEDEASESSRLVQTKYLERKSKRADDDK</sequence>
<organism evidence="2 3">
    <name type="scientific">Pythium insidiosum</name>
    <name type="common">Pythiosis disease agent</name>
    <dbReference type="NCBI Taxonomy" id="114742"/>
    <lineage>
        <taxon>Eukaryota</taxon>
        <taxon>Sar</taxon>
        <taxon>Stramenopiles</taxon>
        <taxon>Oomycota</taxon>
        <taxon>Peronosporomycetes</taxon>
        <taxon>Pythiales</taxon>
        <taxon>Pythiaceae</taxon>
        <taxon>Pythium</taxon>
    </lineage>
</organism>
<name>A0AAD5MDR7_PYTIN</name>
<feature type="compositionally biased region" description="Basic and acidic residues" evidence="1">
    <location>
        <begin position="25"/>
        <end position="36"/>
    </location>
</feature>
<gene>
    <name evidence="2" type="ORF">P43SY_004313</name>
</gene>
<dbReference type="AlphaFoldDB" id="A0AAD5MDR7"/>
<proteinExistence type="predicted"/>
<feature type="compositionally biased region" description="Polar residues" evidence="1">
    <location>
        <begin position="15"/>
        <end position="24"/>
    </location>
</feature>
<dbReference type="Proteomes" id="UP001209570">
    <property type="component" value="Unassembled WGS sequence"/>
</dbReference>
<feature type="compositionally biased region" description="Acidic residues" evidence="1">
    <location>
        <begin position="71"/>
        <end position="80"/>
    </location>
</feature>
<comment type="caution">
    <text evidence="2">The sequence shown here is derived from an EMBL/GenBank/DDBJ whole genome shotgun (WGS) entry which is preliminary data.</text>
</comment>
<accession>A0AAD5MDR7</accession>
<evidence type="ECO:0000313" key="2">
    <source>
        <dbReference type="EMBL" id="KAJ0404058.1"/>
    </source>
</evidence>
<keyword evidence="3" id="KW-1185">Reference proteome</keyword>
<feature type="compositionally biased region" description="Low complexity" evidence="1">
    <location>
        <begin position="1"/>
        <end position="14"/>
    </location>
</feature>
<reference evidence="2" key="1">
    <citation type="submission" date="2021-12" db="EMBL/GenBank/DDBJ databases">
        <title>Prjna785345.</title>
        <authorList>
            <person name="Rujirawat T."/>
            <person name="Krajaejun T."/>
        </authorList>
    </citation>
    <scope>NUCLEOTIDE SEQUENCE</scope>
    <source>
        <strain evidence="2">Pi057C3</strain>
    </source>
</reference>
<dbReference type="EMBL" id="JAKCXM010000070">
    <property type="protein sequence ID" value="KAJ0404058.1"/>
    <property type="molecule type" value="Genomic_DNA"/>
</dbReference>
<evidence type="ECO:0000256" key="1">
    <source>
        <dbReference type="SAM" id="MobiDB-lite"/>
    </source>
</evidence>
<protein>
    <submittedName>
        <fullName evidence="2">Uncharacterized protein</fullName>
    </submittedName>
</protein>